<sequence>MNLQEKYNEYKQRQEAKKFFNQNNDYHLSISDYIKMFVVGTVIAIFSTIAFDFISLQIGWSFSYFDILTGYFTGFIVLKIARYGSEKVGVISVICYLLGTLFTPILTYYAFWGQSLTLVMAIQLAIGQFSNLFSLVFIAIGAMTAYITSKN</sequence>
<reference evidence="3 4" key="1">
    <citation type="journal article" date="2019" name="Int. J. Syst. Evol. Microbiol.">
        <title>Faecalibacillus intestinalis gen. nov., sp. nov. and Faecalibacillus faecis sp. nov., isolated from human faeces.</title>
        <authorList>
            <person name="Seo B."/>
            <person name="Jeon K."/>
            <person name="Baek I."/>
            <person name="Lee Y.M."/>
            <person name="Baek K."/>
            <person name="Ko G."/>
        </authorList>
    </citation>
    <scope>NUCLEOTIDE SEQUENCE [LARGE SCALE GENOMIC DNA]</scope>
    <source>
        <strain evidence="3 4">SNUG30099</strain>
    </source>
</reference>
<comment type="caution">
    <text evidence="3">The sequence shown here is derived from an EMBL/GenBank/DDBJ whole genome shotgun (WGS) entry which is preliminary data.</text>
</comment>
<feature type="transmembrane region" description="Helical" evidence="1">
    <location>
        <begin position="36"/>
        <end position="56"/>
    </location>
</feature>
<dbReference type="AlphaFoldDB" id="A0A2T3FW09"/>
<proteinExistence type="predicted"/>
<evidence type="ECO:0008006" key="5">
    <source>
        <dbReference type="Google" id="ProtNLM"/>
    </source>
</evidence>
<evidence type="ECO:0000313" key="3">
    <source>
        <dbReference type="EMBL" id="PST39465.1"/>
    </source>
</evidence>
<gene>
    <name evidence="3" type="ORF">C7U54_10980</name>
    <name evidence="2" type="ORF">NE542_05425</name>
</gene>
<accession>A0A2T3FW09</accession>
<dbReference type="EMBL" id="PYLQ01000018">
    <property type="protein sequence ID" value="PST39465.1"/>
    <property type="molecule type" value="Genomic_DNA"/>
</dbReference>
<feature type="transmembrane region" description="Helical" evidence="1">
    <location>
        <begin position="62"/>
        <end position="81"/>
    </location>
</feature>
<evidence type="ECO:0000313" key="2">
    <source>
        <dbReference type="EMBL" id="MCQ5061279.1"/>
    </source>
</evidence>
<evidence type="ECO:0000313" key="4">
    <source>
        <dbReference type="Proteomes" id="UP000240974"/>
    </source>
</evidence>
<evidence type="ECO:0000256" key="1">
    <source>
        <dbReference type="SAM" id="Phobius"/>
    </source>
</evidence>
<keyword evidence="1" id="KW-1133">Transmembrane helix</keyword>
<protein>
    <recommendedName>
        <fullName evidence="5">TIGR04086 family membrane protein</fullName>
    </recommendedName>
</protein>
<dbReference type="Proteomes" id="UP000240974">
    <property type="component" value="Unassembled WGS sequence"/>
</dbReference>
<feature type="transmembrane region" description="Helical" evidence="1">
    <location>
        <begin position="88"/>
        <end position="112"/>
    </location>
</feature>
<dbReference type="EMBL" id="JANGBO010000002">
    <property type="protein sequence ID" value="MCQ5061279.1"/>
    <property type="molecule type" value="Genomic_DNA"/>
</dbReference>
<name>A0A2T3FW09_9FIRM</name>
<reference evidence="2" key="2">
    <citation type="submission" date="2022-06" db="EMBL/GenBank/DDBJ databases">
        <title>Isolation of gut microbiota from human fecal samples.</title>
        <authorList>
            <person name="Pamer E.G."/>
            <person name="Barat B."/>
            <person name="Waligurski E."/>
            <person name="Medina S."/>
            <person name="Paddock L."/>
            <person name="Mostad J."/>
        </authorList>
    </citation>
    <scope>NUCLEOTIDE SEQUENCE</scope>
    <source>
        <strain evidence="2">DFI.6.24</strain>
    </source>
</reference>
<organism evidence="3 4">
    <name type="scientific">Faecalibacillus intestinalis</name>
    <dbReference type="NCBI Taxonomy" id="1982626"/>
    <lineage>
        <taxon>Bacteria</taxon>
        <taxon>Bacillati</taxon>
        <taxon>Bacillota</taxon>
        <taxon>Erysipelotrichia</taxon>
        <taxon>Erysipelotrichales</taxon>
        <taxon>Coprobacillaceae</taxon>
        <taxon>Faecalibacillus</taxon>
    </lineage>
</organism>
<dbReference type="RefSeq" id="WP_107030321.1">
    <property type="nucleotide sequence ID" value="NZ_DBGCSN010000027.1"/>
</dbReference>
<keyword evidence="4" id="KW-1185">Reference proteome</keyword>
<dbReference type="Proteomes" id="UP001204814">
    <property type="component" value="Unassembled WGS sequence"/>
</dbReference>
<keyword evidence="1" id="KW-0812">Transmembrane</keyword>
<feature type="transmembrane region" description="Helical" evidence="1">
    <location>
        <begin position="118"/>
        <end position="147"/>
    </location>
</feature>
<keyword evidence="1" id="KW-0472">Membrane</keyword>